<keyword evidence="9" id="KW-1185">Reference proteome</keyword>
<evidence type="ECO:0000256" key="1">
    <source>
        <dbReference type="ARBA" id="ARBA00004236"/>
    </source>
</evidence>
<evidence type="ECO:0008006" key="10">
    <source>
        <dbReference type="Google" id="ProtNLM"/>
    </source>
</evidence>
<comment type="subcellular location">
    <subcellularLocation>
        <location evidence="1">Cell membrane</location>
    </subcellularLocation>
</comment>
<evidence type="ECO:0000313" key="8">
    <source>
        <dbReference type="EMBL" id="MDP9797323.1"/>
    </source>
</evidence>
<dbReference type="RefSeq" id="WP_306834569.1">
    <property type="nucleotide sequence ID" value="NZ_JAUSRA010000001.1"/>
</dbReference>
<dbReference type="EMBL" id="JAUSRA010000001">
    <property type="protein sequence ID" value="MDP9797323.1"/>
    <property type="molecule type" value="Genomic_DNA"/>
</dbReference>
<organism evidence="8 9">
    <name type="scientific">Catenuloplanes nepalensis</name>
    <dbReference type="NCBI Taxonomy" id="587533"/>
    <lineage>
        <taxon>Bacteria</taxon>
        <taxon>Bacillati</taxon>
        <taxon>Actinomycetota</taxon>
        <taxon>Actinomycetes</taxon>
        <taxon>Micromonosporales</taxon>
        <taxon>Micromonosporaceae</taxon>
        <taxon>Catenuloplanes</taxon>
    </lineage>
</organism>
<keyword evidence="4" id="KW-0812">Transmembrane</keyword>
<protein>
    <recommendedName>
        <fullName evidence="10">MmpS family membrane protein</fullName>
    </recommendedName>
</protein>
<comment type="similarity">
    <text evidence="2">Belongs to the MmpS family.</text>
</comment>
<keyword evidence="3" id="KW-1003">Cell membrane</keyword>
<proteinExistence type="inferred from homology"/>
<keyword evidence="5" id="KW-1133">Transmembrane helix</keyword>
<feature type="chain" id="PRO_5045802530" description="MmpS family membrane protein" evidence="7">
    <location>
        <begin position="26"/>
        <end position="150"/>
    </location>
</feature>
<evidence type="ECO:0000313" key="9">
    <source>
        <dbReference type="Proteomes" id="UP001240984"/>
    </source>
</evidence>
<dbReference type="InterPro" id="IPR008693">
    <property type="entry name" value="MmpS"/>
</dbReference>
<evidence type="ECO:0000256" key="6">
    <source>
        <dbReference type="ARBA" id="ARBA00023136"/>
    </source>
</evidence>
<keyword evidence="7" id="KW-0732">Signal</keyword>
<reference evidence="8 9" key="1">
    <citation type="submission" date="2023-07" db="EMBL/GenBank/DDBJ databases">
        <title>Sequencing the genomes of 1000 actinobacteria strains.</title>
        <authorList>
            <person name="Klenk H.-P."/>
        </authorList>
    </citation>
    <scope>NUCLEOTIDE SEQUENCE [LARGE SCALE GENOMIC DNA]</scope>
    <source>
        <strain evidence="8 9">DSM 44710</strain>
    </source>
</reference>
<keyword evidence="6" id="KW-0472">Membrane</keyword>
<evidence type="ECO:0000256" key="2">
    <source>
        <dbReference type="ARBA" id="ARBA00007531"/>
    </source>
</evidence>
<evidence type="ECO:0000256" key="3">
    <source>
        <dbReference type="ARBA" id="ARBA00022475"/>
    </source>
</evidence>
<name>A0ABT9N0W2_9ACTN</name>
<evidence type="ECO:0000256" key="5">
    <source>
        <dbReference type="ARBA" id="ARBA00022989"/>
    </source>
</evidence>
<dbReference type="Proteomes" id="UP001240984">
    <property type="component" value="Unassembled WGS sequence"/>
</dbReference>
<sequence length="150" mass="14842">MRRSAIVISALVLALTGIACSGAGATDGGSAAGPGAQAAATPQASAVVESAAAGGPKGEGQKIVLEVTGPAKAGVTYMLGADSSQDNGTALPWKKELTSADEFLYVSIVAQKDGAGAEDIACKITIDGKVVKENRSTGDYAVVTCNHSAF</sequence>
<accession>A0ABT9N0W2</accession>
<evidence type="ECO:0000256" key="4">
    <source>
        <dbReference type="ARBA" id="ARBA00022692"/>
    </source>
</evidence>
<evidence type="ECO:0000256" key="7">
    <source>
        <dbReference type="SAM" id="SignalP"/>
    </source>
</evidence>
<dbReference type="Pfam" id="PF05423">
    <property type="entry name" value="Mycobact_memb"/>
    <property type="match status" value="1"/>
</dbReference>
<feature type="signal peptide" evidence="7">
    <location>
        <begin position="1"/>
        <end position="25"/>
    </location>
</feature>
<dbReference type="InterPro" id="IPR038468">
    <property type="entry name" value="MmpS_C"/>
</dbReference>
<dbReference type="PROSITE" id="PS51257">
    <property type="entry name" value="PROKAR_LIPOPROTEIN"/>
    <property type="match status" value="1"/>
</dbReference>
<dbReference type="Gene3D" id="2.60.40.2880">
    <property type="entry name" value="MmpS1-5, C-terminal soluble domain"/>
    <property type="match status" value="1"/>
</dbReference>
<gene>
    <name evidence="8" type="ORF">J2S43_005835</name>
</gene>
<comment type="caution">
    <text evidence="8">The sequence shown here is derived from an EMBL/GenBank/DDBJ whole genome shotgun (WGS) entry which is preliminary data.</text>
</comment>